<keyword evidence="3" id="KW-1185">Reference proteome</keyword>
<reference evidence="2 3" key="1">
    <citation type="submission" date="2014-08" db="EMBL/GenBank/DDBJ databases">
        <title>Genome sequences of NCPPB Pectobacterium isolates.</title>
        <authorList>
            <person name="Glover R.H."/>
            <person name="Sapp M."/>
            <person name="Elphinstone J."/>
        </authorList>
    </citation>
    <scope>NUCLEOTIDE SEQUENCE [LARGE SCALE GENOMIC DNA]</scope>
    <source>
        <strain evidence="2 3">NCPPB3841</strain>
    </source>
</reference>
<dbReference type="Proteomes" id="UP000029447">
    <property type="component" value="Unassembled WGS sequence"/>
</dbReference>
<sequence>MTTSTPTGSVMAIGRINFTGNVIPANWWRHVTLPSGKPDSTAIVLLSDIVYWYRPAEVRDEQTGAVTGYRKRFHGDKLQRSYQAFADQFGFSKRETTDALKRLRDAGLITLDLRTIQTQTGMMLSNVLFVEPMAERVNEITTHAEAEQVLRETVTPITLKRNTLLRPDVTPPTPKSETYTETTTEITHTETSTNKPIGTSADAAMPPRSAKQEYSPEFETAWQAYPKRAGGNPKHSAYKAWNARLKEGVTPEAMLEGVKRYTAFVIATGKSGSEYVKQAATFFGPDKHFSESWQAPPASGAARAVSQHTGFSSRDYGKTDIPAWAKGAKP</sequence>
<evidence type="ECO:0000313" key="3">
    <source>
        <dbReference type="Proteomes" id="UP000029447"/>
    </source>
</evidence>
<accession>A0ABR4VJT0</accession>
<evidence type="ECO:0000256" key="1">
    <source>
        <dbReference type="SAM" id="MobiDB-lite"/>
    </source>
</evidence>
<dbReference type="RefSeq" id="WP_044208578.1">
    <property type="nucleotide sequence ID" value="NZ_JQOF01000032.1"/>
</dbReference>
<feature type="region of interest" description="Disordered" evidence="1">
    <location>
        <begin position="292"/>
        <end position="330"/>
    </location>
</feature>
<dbReference type="EMBL" id="JQOF01000032">
    <property type="protein sequence ID" value="KGA39551.1"/>
    <property type="molecule type" value="Genomic_DNA"/>
</dbReference>
<evidence type="ECO:0000313" key="2">
    <source>
        <dbReference type="EMBL" id="KGA39551.1"/>
    </source>
</evidence>
<name>A0ABR4VJT0_9GAMM</name>
<proteinExistence type="predicted"/>
<protein>
    <submittedName>
        <fullName evidence="2">Replication protein</fullName>
    </submittedName>
</protein>
<gene>
    <name evidence="2" type="ORF">KU75_21825</name>
</gene>
<feature type="region of interest" description="Disordered" evidence="1">
    <location>
        <begin position="164"/>
        <end position="209"/>
    </location>
</feature>
<feature type="compositionally biased region" description="Low complexity" evidence="1">
    <location>
        <begin position="175"/>
        <end position="193"/>
    </location>
</feature>
<organism evidence="2 3">
    <name type="scientific">Pectobacterium odoriferum</name>
    <dbReference type="NCBI Taxonomy" id="78398"/>
    <lineage>
        <taxon>Bacteria</taxon>
        <taxon>Pseudomonadati</taxon>
        <taxon>Pseudomonadota</taxon>
        <taxon>Gammaproteobacteria</taxon>
        <taxon>Enterobacterales</taxon>
        <taxon>Pectobacteriaceae</taxon>
        <taxon>Pectobacterium</taxon>
    </lineage>
</organism>
<comment type="caution">
    <text evidence="2">The sequence shown here is derived from an EMBL/GenBank/DDBJ whole genome shotgun (WGS) entry which is preliminary data.</text>
</comment>